<name>A0A0C2GJ30_9BILA</name>
<reference evidence="2 3" key="1">
    <citation type="submission" date="2013-12" db="EMBL/GenBank/DDBJ databases">
        <title>Draft genome of the parsitic nematode Ancylostoma duodenale.</title>
        <authorList>
            <person name="Mitreva M."/>
        </authorList>
    </citation>
    <scope>NUCLEOTIDE SEQUENCE [LARGE SCALE GENOMIC DNA]</scope>
    <source>
        <strain evidence="2 3">Zhejiang</strain>
    </source>
</reference>
<keyword evidence="3" id="KW-1185">Reference proteome</keyword>
<evidence type="ECO:0000313" key="2">
    <source>
        <dbReference type="EMBL" id="KIH61215.1"/>
    </source>
</evidence>
<organism evidence="2 3">
    <name type="scientific">Ancylostoma duodenale</name>
    <dbReference type="NCBI Taxonomy" id="51022"/>
    <lineage>
        <taxon>Eukaryota</taxon>
        <taxon>Metazoa</taxon>
        <taxon>Ecdysozoa</taxon>
        <taxon>Nematoda</taxon>
        <taxon>Chromadorea</taxon>
        <taxon>Rhabditida</taxon>
        <taxon>Rhabditina</taxon>
        <taxon>Rhabditomorpha</taxon>
        <taxon>Strongyloidea</taxon>
        <taxon>Ancylostomatidae</taxon>
        <taxon>Ancylostomatinae</taxon>
        <taxon>Ancylostoma</taxon>
    </lineage>
</organism>
<dbReference type="EMBL" id="KN730314">
    <property type="protein sequence ID" value="KIH61215.1"/>
    <property type="molecule type" value="Genomic_DNA"/>
</dbReference>
<proteinExistence type="predicted"/>
<feature type="region of interest" description="Disordered" evidence="1">
    <location>
        <begin position="1"/>
        <end position="102"/>
    </location>
</feature>
<evidence type="ECO:0000313" key="3">
    <source>
        <dbReference type="Proteomes" id="UP000054047"/>
    </source>
</evidence>
<protein>
    <submittedName>
        <fullName evidence="2">Uncharacterized protein</fullName>
    </submittedName>
</protein>
<evidence type="ECO:0000256" key="1">
    <source>
        <dbReference type="SAM" id="MobiDB-lite"/>
    </source>
</evidence>
<dbReference type="Proteomes" id="UP000054047">
    <property type="component" value="Unassembled WGS sequence"/>
</dbReference>
<dbReference type="OrthoDB" id="21123at2759"/>
<gene>
    <name evidence="2" type="ORF">ANCDUO_08522</name>
</gene>
<sequence>MFRCRTVVKPQPSAVKTSALESYVVATEDPLVAVKVKEETRRREKKKKKSRESTERASTSEATSKRKTSRHQRSDSTSTSGSDSDSESRSGRGHSRKQSDAGKFKELKDEELDLLWIVFNVGDAAHLLLWRGVIRKIANQLQKIADINLVKPEKEDHLLENDVARVEIEVVAREDLDHRNARELLKSLNEAEIPILRGVQGERRQGGREGVTLLQRHLEETMEKVTLKLEVILHERM</sequence>
<dbReference type="AlphaFoldDB" id="A0A0C2GJ30"/>
<accession>A0A0C2GJ30</accession>